<dbReference type="PANTHER" id="PTHR46680">
    <property type="entry name" value="NF-KAPPA-B INHIBITOR ALPHA"/>
    <property type="match status" value="1"/>
</dbReference>
<organism evidence="6">
    <name type="scientific">Microplitis mediator bracovirus</name>
    <dbReference type="NCBI Taxonomy" id="1836595"/>
    <lineage>
        <taxon>Viruses</taxon>
        <taxon>Viruses incertae sedis</taxon>
        <taxon>Polydnaviriformidae</taxon>
        <taxon>Bracoviriform</taxon>
    </lineage>
</organism>
<accession>A0A1D5APE9</accession>
<evidence type="ECO:0000256" key="3">
    <source>
        <dbReference type="ARBA" id="ARBA00022863"/>
    </source>
</evidence>
<dbReference type="EMBL" id="KX223706">
    <property type="protein sequence ID" value="AOH69091.1"/>
    <property type="molecule type" value="Genomic_DNA"/>
</dbReference>
<dbReference type="PANTHER" id="PTHR46680:SF3">
    <property type="entry name" value="NF-KAPPA-B INHIBITOR CACTUS"/>
    <property type="match status" value="1"/>
</dbReference>
<dbReference type="SUPFAM" id="SSF48403">
    <property type="entry name" value="Ankyrin repeat"/>
    <property type="match status" value="1"/>
</dbReference>
<dbReference type="PROSITE" id="PS50088">
    <property type="entry name" value="ANK_REPEAT"/>
    <property type="match status" value="1"/>
</dbReference>
<protein>
    <submittedName>
        <fullName evidence="6">Uncharacterized protein</fullName>
    </submittedName>
</protein>
<sequence length="176" mass="20201">MDSSDSSNLQHLLEMDWVAHETYTRENVFHVIAKKGWLKMLCAIEGLIDEKIKLWLQKRNKEGDTCLHIAAVAHRGQQAIRIIEKLVEYGADFNERDRRTGDTVLHIAVKKGDCELATWMCQQRNINLEIENYSKHTAFQVALKNGDKEMMKILETYGATTMGVSDSEEEKESDSE</sequence>
<dbReference type="GO" id="GO:0051059">
    <property type="term" value="F:NF-kappaB binding"/>
    <property type="evidence" value="ECO:0007669"/>
    <property type="project" value="TreeGrafter"/>
</dbReference>
<keyword evidence="2" id="KW-0677">Repeat</keyword>
<dbReference type="GO" id="GO:0085034">
    <property type="term" value="P:symbiont-mediated suppression of host NF-kappaB cascade"/>
    <property type="evidence" value="ECO:0007669"/>
    <property type="project" value="UniProtKB-KW"/>
</dbReference>
<evidence type="ECO:0000313" key="6">
    <source>
        <dbReference type="EMBL" id="AOH69091.1"/>
    </source>
</evidence>
<evidence type="ECO:0000256" key="1">
    <source>
        <dbReference type="ARBA" id="ARBA00022581"/>
    </source>
</evidence>
<reference evidence="6" key="1">
    <citation type="journal article" date="2016" name="PLoS ONE">
        <title>Analysis of Genetic Variation across the Encapsidated Genome of Microplitis demolitor Bracovirus in Parasitoid Wasps.</title>
        <authorList>
            <person name="Burke G.R."/>
        </authorList>
    </citation>
    <scope>NUCLEOTIDE SEQUENCE</scope>
    <source>
        <strain evidence="6">UGA</strain>
    </source>
</reference>
<dbReference type="InterPro" id="IPR036770">
    <property type="entry name" value="Ankyrin_rpt-contain_sf"/>
</dbReference>
<dbReference type="SMART" id="SM00248">
    <property type="entry name" value="ANK"/>
    <property type="match status" value="3"/>
</dbReference>
<dbReference type="PROSITE" id="PS50297">
    <property type="entry name" value="ANK_REP_REGION"/>
    <property type="match status" value="1"/>
</dbReference>
<dbReference type="InterPro" id="IPR051070">
    <property type="entry name" value="NF-kappa-B_inhibitor"/>
</dbReference>
<comment type="function">
    <text evidence="5">Suppresses the host immune response through NF-kappa-B inactivation. Possesses ankyrin repeat domains required for NF-kappa-B binding but lacks the regulatory regions required for dissociation from NF-kappa-B and degradation. Therefore, prevents host NF-kappa-B release and subsequent activation.</text>
</comment>
<name>A0A1D5APE9_9VIRU</name>
<evidence type="ECO:0000256" key="2">
    <source>
        <dbReference type="ARBA" id="ARBA00022737"/>
    </source>
</evidence>
<evidence type="ECO:0000256" key="4">
    <source>
        <dbReference type="ARBA" id="ARBA00023043"/>
    </source>
</evidence>
<keyword evidence="4" id="KW-0040">ANK repeat</keyword>
<dbReference type="GO" id="GO:0071356">
    <property type="term" value="P:cellular response to tumor necrosis factor"/>
    <property type="evidence" value="ECO:0007669"/>
    <property type="project" value="TreeGrafter"/>
</dbReference>
<dbReference type="Pfam" id="PF12796">
    <property type="entry name" value="Ank_2"/>
    <property type="match status" value="1"/>
</dbReference>
<gene>
    <name evidence="6" type="ORF">A6F54_16</name>
</gene>
<evidence type="ECO:0000256" key="5">
    <source>
        <dbReference type="ARBA" id="ARBA00037244"/>
    </source>
</evidence>
<dbReference type="InterPro" id="IPR002110">
    <property type="entry name" value="Ankyrin_rpt"/>
</dbReference>
<dbReference type="Gene3D" id="1.25.40.20">
    <property type="entry name" value="Ankyrin repeat-containing domain"/>
    <property type="match status" value="1"/>
</dbReference>
<keyword evidence="1" id="KW-0945">Host-virus interaction</keyword>
<keyword evidence="3" id="KW-1100">Inhibition of host NF-kappa-B by virus</keyword>
<proteinExistence type="predicted"/>